<dbReference type="Gene3D" id="1.10.287.1490">
    <property type="match status" value="1"/>
</dbReference>
<dbReference type="PANTHER" id="PTHR37813:SF1">
    <property type="entry name" value="FELS-2 PROPHAGE PROTEIN"/>
    <property type="match status" value="1"/>
</dbReference>
<dbReference type="SUPFAM" id="SSF57997">
    <property type="entry name" value="Tropomyosin"/>
    <property type="match status" value="1"/>
</dbReference>
<dbReference type="PANTHER" id="PTHR37813">
    <property type="entry name" value="FELS-2 PROPHAGE PROTEIN"/>
    <property type="match status" value="1"/>
</dbReference>
<dbReference type="Gene3D" id="1.25.10.10">
    <property type="entry name" value="Leucine-rich Repeat Variant"/>
    <property type="match status" value="1"/>
</dbReference>
<accession>A0A8S5PEA6</accession>
<dbReference type="InterPro" id="IPR016024">
    <property type="entry name" value="ARM-type_fold"/>
</dbReference>
<proteinExistence type="predicted"/>
<dbReference type="SUPFAM" id="SSF48371">
    <property type="entry name" value="ARM repeat"/>
    <property type="match status" value="1"/>
</dbReference>
<dbReference type="InterPro" id="IPR011989">
    <property type="entry name" value="ARM-like"/>
</dbReference>
<evidence type="ECO:0000256" key="1">
    <source>
        <dbReference type="SAM" id="Coils"/>
    </source>
</evidence>
<feature type="coiled-coil region" evidence="1">
    <location>
        <begin position="51"/>
        <end position="127"/>
    </location>
</feature>
<name>A0A8S5PEA6_9CAUD</name>
<keyword evidence="1" id="KW-0175">Coiled coil</keyword>
<organism evidence="2">
    <name type="scientific">Siphoviridae sp. ctFSL3</name>
    <dbReference type="NCBI Taxonomy" id="2825404"/>
    <lineage>
        <taxon>Viruses</taxon>
        <taxon>Duplodnaviria</taxon>
        <taxon>Heunggongvirae</taxon>
        <taxon>Uroviricota</taxon>
        <taxon>Caudoviricetes</taxon>
    </lineage>
</organism>
<protein>
    <submittedName>
        <fullName evidence="2">Tail tape measure protein</fullName>
    </submittedName>
</protein>
<reference evidence="2" key="1">
    <citation type="journal article" date="2021" name="Proc. Natl. Acad. Sci. U.S.A.">
        <title>A Catalog of Tens of Thousands of Viruses from Human Metagenomes Reveals Hidden Associations with Chronic Diseases.</title>
        <authorList>
            <person name="Tisza M.J."/>
            <person name="Buck C.B."/>
        </authorList>
    </citation>
    <scope>NUCLEOTIDE SEQUENCE</scope>
    <source>
        <strain evidence="2">CtFSL3</strain>
    </source>
</reference>
<dbReference type="EMBL" id="BK015393">
    <property type="protein sequence ID" value="DAE04705.1"/>
    <property type="molecule type" value="Genomic_DNA"/>
</dbReference>
<evidence type="ECO:0000313" key="2">
    <source>
        <dbReference type="EMBL" id="DAE04705.1"/>
    </source>
</evidence>
<sequence>MKMADNFGLKIGLEGEKEFKKALNEINQSFKVLGSEMKLVQSAFDKNDNSVEALTARNQVLNKEIEAQKQKIETLRAALANAAESFGENDRRTQSWQIQLNNATATLNDMERELSQNNDALKTADREMDNVSDSADDMGEEIDDAGDAADKSKGKFESLTGVLKGVGVALAAVATAAAAAAVKLGKEVVAAYGEYEQLVGSVDTLFKESSQELQAYAANAYKTAGMSANEYMETVTSFSASLIQSLGGDTAEAVKYADMAITDMSDNANKMGTDMGLIQNAYQGFAKQNYTMLDNLKLGYGGTKTEMERLLADAQALTGIEYNIDSFADVVSAIHVIQESMGIAGATAAEAEDTIEGSINSFKAALQNMIVGFGDANSDMTKLTNNMVSSLKTVIKNITPVLQNIVKVLPTVADALLQAVAELLPTLIESVTDLFEQLLNTIITLMPELIPAVVDGLLAIADAIVENLPLFVEVAVQAVVSVANGITKAIPKLIPSVLKAIQQVCKTLIENLPLLLNAVLELIKGLAQGIIDAIPVIIEALPELIQAVTDFLLESIPQIIDTGIQLFTALVAALPTIIEAIVAAIPQIIESVIDAVLDAIPLIIDAGVKLLTALIGALPDIIVTIVAAIPQIIESVIQAIIDAIPQIIEAGITLLTSLVAALPDIIMAIVEAIPEIIDGIIQALLNSIPQLIEAGVTLFTSLIANLPTIIVELVKAVPQIITGLVEAFGKGIGSFVEIGANMVKGLWEGIKSLASWLWDKVSNWASNLWNGILDFFGIHSPSKKMAWVGDMMMEGLASGIDESAGEAIKSASDMTADLNSVFDDLSADLTTALPQSIDVNAASAVGAIGENAGDGFVLQLNITNFNNYSSEDITELTNEVMQTAGEFIKRKGVTFA</sequence>